<dbReference type="PROSITE" id="PS50294">
    <property type="entry name" value="WD_REPEATS_REGION"/>
    <property type="match status" value="2"/>
</dbReference>
<dbReference type="PROSITE" id="PS50082">
    <property type="entry name" value="WD_REPEATS_2"/>
    <property type="match status" value="3"/>
</dbReference>
<dbReference type="CDD" id="cd00200">
    <property type="entry name" value="WD40"/>
    <property type="match status" value="1"/>
</dbReference>
<proteinExistence type="predicted"/>
<feature type="repeat" description="WD" evidence="2">
    <location>
        <begin position="1089"/>
        <end position="1130"/>
    </location>
</feature>
<keyword evidence="1" id="KW-0677">Repeat</keyword>
<feature type="domain" description="Nephrocystin 3-like N-terminal" evidence="4">
    <location>
        <begin position="482"/>
        <end position="642"/>
    </location>
</feature>
<feature type="repeat" description="WD" evidence="2">
    <location>
        <begin position="1047"/>
        <end position="1088"/>
    </location>
</feature>
<evidence type="ECO:0000259" key="4">
    <source>
        <dbReference type="Pfam" id="PF24883"/>
    </source>
</evidence>
<dbReference type="GO" id="GO:0045182">
    <property type="term" value="F:translation regulator activity"/>
    <property type="evidence" value="ECO:0007669"/>
    <property type="project" value="InterPro"/>
</dbReference>
<evidence type="ECO:0000256" key="2">
    <source>
        <dbReference type="PROSITE-ProRule" id="PRU00221"/>
    </source>
</evidence>
<gene>
    <name evidence="5" type="ORF">Forpe1208_v017127</name>
</gene>
<feature type="compositionally biased region" description="Polar residues" evidence="3">
    <location>
        <begin position="114"/>
        <end position="159"/>
    </location>
</feature>
<dbReference type="InterPro" id="IPR001680">
    <property type="entry name" value="WD40_rpt"/>
</dbReference>
<protein>
    <submittedName>
        <fullName evidence="5">Vegetative incompatibility protein HET-E-1</fullName>
    </submittedName>
</protein>
<dbReference type="InterPro" id="IPR056884">
    <property type="entry name" value="NPHP3-like_N"/>
</dbReference>
<dbReference type="Proteomes" id="UP000694050">
    <property type="component" value="Unassembled WGS sequence"/>
</dbReference>
<accession>A0A8J5TWT8</accession>
<feature type="region of interest" description="Disordered" evidence="3">
    <location>
        <begin position="100"/>
        <end position="176"/>
    </location>
</feature>
<organism evidence="5 6">
    <name type="scientific">Fusarium oxysporum f. sp. rapae</name>
    <dbReference type="NCBI Taxonomy" id="485398"/>
    <lineage>
        <taxon>Eukaryota</taxon>
        <taxon>Fungi</taxon>
        <taxon>Dikarya</taxon>
        <taxon>Ascomycota</taxon>
        <taxon>Pezizomycotina</taxon>
        <taxon>Sordariomycetes</taxon>
        <taxon>Hypocreomycetidae</taxon>
        <taxon>Hypocreales</taxon>
        <taxon>Nectriaceae</taxon>
        <taxon>Fusarium</taxon>
        <taxon>Fusarium oxysporum species complex</taxon>
    </lineage>
</organism>
<dbReference type="GO" id="GO:0043022">
    <property type="term" value="F:ribosome binding"/>
    <property type="evidence" value="ECO:0007669"/>
    <property type="project" value="InterPro"/>
</dbReference>
<dbReference type="PANTHER" id="PTHR19868">
    <property type="entry name" value="RECEPTOR FOR ACTIVATED PROTEIN KINASE C RACK1"/>
    <property type="match status" value="1"/>
</dbReference>
<evidence type="ECO:0000313" key="6">
    <source>
        <dbReference type="Proteomes" id="UP000694050"/>
    </source>
</evidence>
<reference evidence="5" key="1">
    <citation type="submission" date="2021-04" db="EMBL/GenBank/DDBJ databases">
        <title>First draft genome resource for Brassicaceae pathogens Fusarium oxysporum f. sp. raphani and Fusarium oxysporum f. sp. rapae.</title>
        <authorList>
            <person name="Asai S."/>
        </authorList>
    </citation>
    <scope>NUCLEOTIDE SEQUENCE</scope>
    <source>
        <strain evidence="5">Tf1208</strain>
    </source>
</reference>
<dbReference type="Pfam" id="PF24883">
    <property type="entry name" value="NPHP3_N"/>
    <property type="match status" value="1"/>
</dbReference>
<dbReference type="Pfam" id="PF00400">
    <property type="entry name" value="WD40"/>
    <property type="match status" value="3"/>
</dbReference>
<keyword evidence="2" id="KW-0853">WD repeat</keyword>
<evidence type="ECO:0000313" key="5">
    <source>
        <dbReference type="EMBL" id="KAG7402517.1"/>
    </source>
</evidence>
<name>A0A8J5TWT8_FUSOX</name>
<feature type="repeat" description="WD" evidence="2">
    <location>
        <begin position="1131"/>
        <end position="1171"/>
    </location>
</feature>
<dbReference type="PROSITE" id="PS00678">
    <property type="entry name" value="WD_REPEATS_1"/>
    <property type="match status" value="2"/>
</dbReference>
<evidence type="ECO:0000256" key="3">
    <source>
        <dbReference type="SAM" id="MobiDB-lite"/>
    </source>
</evidence>
<evidence type="ECO:0000256" key="1">
    <source>
        <dbReference type="ARBA" id="ARBA00022737"/>
    </source>
</evidence>
<comment type="caution">
    <text evidence="5">The sequence shown here is derived from an EMBL/GenBank/DDBJ whole genome shotgun (WGS) entry which is preliminary data.</text>
</comment>
<dbReference type="SMART" id="SM00320">
    <property type="entry name" value="WD40"/>
    <property type="match status" value="3"/>
</dbReference>
<sequence>MESSFSGRKKLRIDISLICKEESQGSRVVQLGGGRGSATARQLAQRDQLLETQEAAGQPRVWKDVYDLMRCNGNLCPGSYCYVDEQRKHMGLNTSILTKMVDTRDRSRKKRNPAEQSFSADHTNAQVQPQSQSRQLSSTVVHSTTITATPSQNGPVQTEANEEDAQSEGKPSSKSDLWDKALAHLSESEYDRDIVAIVKTFAENPIGGNATADGRPNSTEDLAKDISERMAQAIQDGQHGREQREWKVTIGDKEYSVRGLVDKTVNILNKFVGVGDVAVSFDPVHAALPWAAVRFVLVTLTAGSELRSQIIVGLAKVTSLILQCDTYRRIYMAADPTLRPPADILDLLETSIVQTYVKSLLFLGFSIYRQGSKSRMVSAPFKMNEVESYIESLQESGGQLNQAADNCETQCSLQSRSGVKELLSYAKESHHIMQAHSVLLRDIHQKMVFDRLRTAEGAAYDSHANEHEARCHPQTRVDLLAQIYKWAGDPGSECIYWLQGMAGTGKSTISRTVAYELSRKEVLGASFFFKRGEGDRGKAARFFPTIATQLVRRLPSLMPHIQDAIEADSRIGEMAVSKQFENLIRLPLAKMASNPQNPLTVVIVIDALDECDQEKDIQAIVSLLPQVKQVTSVHLKFFVTSRPEIPVYVEFRRIREPYRDFILHLVDEHTIEHDITAFLNSTLAEIRNEYNMYPLGGQHLPESWPSSTEIHDLVKMAIPLFIFAATACHLIQKGKYGDPEENLNKILERTTGTQISKLNELYLFVLEQLLDDPIDSGEEILKRFQEIVGAIVILADPLSAVCLAKLLDIAEKRIRHMVGLLPSVLYMPSEKSAPIKPLHLSFRDFLINRDKHKTNQFWVDEKETHKRLAIKCLQLLMNDDCLKKDMCDLRTPGVARSDIDKGKIDERLPSEAQYACLYWVYHLKESHERVRDKDQVHEFLELHFLHWLEVLSLIGRISESIGFIDELQSIVDPEEGAQVLSFLHDANRFVLNYRWIIDTAPLQLYASALVFAPKQSIIRKKFKRYLPEWISLLPKVDSDWNAVLQTLEGHMDSVSSVVFSNDGKLIASGSDDKTVKIWNVATGAEERTLKGHTHWVRSVVFSKDNKLIASGSDDQTVKIWNVATGAEERTLKGHMSLVSSVVFSKDGKLIASGSYDETKIWNVTTGINVKSFDAGRITNVLSFTNDDSVLVTSAGCFNLVFRDVSTSHSSESEPKLGSLEVQGKVDARLGFGINRDNTWITAGGPDGRKVLWIPPDFRLGVSATSAEPSGSRLVIGCPSGRMVIMGFGELSFSDEV</sequence>
<dbReference type="InterPro" id="IPR045223">
    <property type="entry name" value="RACK1-like"/>
</dbReference>
<dbReference type="InterPro" id="IPR019775">
    <property type="entry name" value="WD40_repeat_CS"/>
</dbReference>
<dbReference type="EMBL" id="JAELUQ010000018">
    <property type="protein sequence ID" value="KAG7402517.1"/>
    <property type="molecule type" value="Genomic_DNA"/>
</dbReference>